<dbReference type="PROSITE" id="PS50914">
    <property type="entry name" value="BON"/>
    <property type="match status" value="1"/>
</dbReference>
<dbReference type="EMBL" id="FSRM01000002">
    <property type="protein sequence ID" value="SIO54304.1"/>
    <property type="molecule type" value="Genomic_DNA"/>
</dbReference>
<dbReference type="InterPro" id="IPR007055">
    <property type="entry name" value="BON_dom"/>
</dbReference>
<feature type="chain" id="PRO_5012342384" evidence="1">
    <location>
        <begin position="26"/>
        <end position="117"/>
    </location>
</feature>
<reference evidence="3 4" key="1">
    <citation type="submission" date="2016-11" db="EMBL/GenBank/DDBJ databases">
        <authorList>
            <person name="Jaros S."/>
            <person name="Januszkiewicz K."/>
            <person name="Wedrychowicz H."/>
        </authorList>
    </citation>
    <scope>NUCLEOTIDE SEQUENCE [LARGE SCALE GENOMIC DNA]</scope>
    <source>
        <strain evidence="3 4">GAS86</strain>
    </source>
</reference>
<dbReference type="Pfam" id="PF04972">
    <property type="entry name" value="BON"/>
    <property type="match status" value="1"/>
</dbReference>
<dbReference type="Proteomes" id="UP000184693">
    <property type="component" value="Unassembled WGS sequence"/>
</dbReference>
<sequence>MTMIKEIAIALAAAAALVGTTCVNAQTSAGSADNAIQPSKKALRARNFQLEKTVRRALTHTKDLDSAGITVLAKGGVVALDGTVPDNDEIQIANDAAAGVAGVSSVKNNLIMRESGH</sequence>
<evidence type="ECO:0000313" key="4">
    <source>
        <dbReference type="Proteomes" id="UP000184693"/>
    </source>
</evidence>
<accession>A0A1N6KCK0</accession>
<evidence type="ECO:0000256" key="1">
    <source>
        <dbReference type="SAM" id="SignalP"/>
    </source>
</evidence>
<feature type="signal peptide" evidence="1">
    <location>
        <begin position="1"/>
        <end position="25"/>
    </location>
</feature>
<dbReference type="AlphaFoldDB" id="A0A1N6KCK0"/>
<name>A0A1N6KCK0_9BURK</name>
<dbReference type="Gene3D" id="3.30.1340.30">
    <property type="match status" value="1"/>
</dbReference>
<gene>
    <name evidence="3" type="ORF">SAMN05444168_6796</name>
</gene>
<proteinExistence type="predicted"/>
<evidence type="ECO:0000313" key="3">
    <source>
        <dbReference type="EMBL" id="SIO54304.1"/>
    </source>
</evidence>
<organism evidence="3 4">
    <name type="scientific">Paraburkholderia phenazinium</name>
    <dbReference type="NCBI Taxonomy" id="60549"/>
    <lineage>
        <taxon>Bacteria</taxon>
        <taxon>Pseudomonadati</taxon>
        <taxon>Pseudomonadota</taxon>
        <taxon>Betaproteobacteria</taxon>
        <taxon>Burkholderiales</taxon>
        <taxon>Burkholderiaceae</taxon>
        <taxon>Paraburkholderia</taxon>
    </lineage>
</organism>
<protein>
    <submittedName>
        <fullName evidence="3">BON domain-containing protein</fullName>
    </submittedName>
</protein>
<keyword evidence="1" id="KW-0732">Signal</keyword>
<evidence type="ECO:0000259" key="2">
    <source>
        <dbReference type="PROSITE" id="PS50914"/>
    </source>
</evidence>
<feature type="domain" description="BON" evidence="2">
    <location>
        <begin position="46"/>
        <end position="114"/>
    </location>
</feature>